<name>D6U3H6_KTERA</name>
<dbReference type="EMBL" id="ADVG01000004">
    <property type="protein sequence ID" value="EFH82966.1"/>
    <property type="molecule type" value="Genomic_DNA"/>
</dbReference>
<dbReference type="PANTHER" id="PTHR30383:SF5">
    <property type="entry name" value="SGNH HYDROLASE-TYPE ESTERASE DOMAIN-CONTAINING PROTEIN"/>
    <property type="match status" value="1"/>
</dbReference>
<gene>
    <name evidence="2" type="ORF">Krac_3866</name>
</gene>
<reference evidence="2 3" key="1">
    <citation type="journal article" date="2011" name="Stand. Genomic Sci.">
        <title>Non-contiguous finished genome sequence and contextual data of the filamentous soil bacterium Ktedonobacter racemifer type strain (SOSP1-21).</title>
        <authorList>
            <person name="Chang Y.J."/>
            <person name="Land M."/>
            <person name="Hauser L."/>
            <person name="Chertkov O."/>
            <person name="Del Rio T.G."/>
            <person name="Nolan M."/>
            <person name="Copeland A."/>
            <person name="Tice H."/>
            <person name="Cheng J.F."/>
            <person name="Lucas S."/>
            <person name="Han C."/>
            <person name="Goodwin L."/>
            <person name="Pitluck S."/>
            <person name="Ivanova N."/>
            <person name="Ovchinikova G."/>
            <person name="Pati A."/>
            <person name="Chen A."/>
            <person name="Palaniappan K."/>
            <person name="Mavromatis K."/>
            <person name="Liolios K."/>
            <person name="Brettin T."/>
            <person name="Fiebig A."/>
            <person name="Rohde M."/>
            <person name="Abt B."/>
            <person name="Goker M."/>
            <person name="Detter J.C."/>
            <person name="Woyke T."/>
            <person name="Bristow J."/>
            <person name="Eisen J.A."/>
            <person name="Markowitz V."/>
            <person name="Hugenholtz P."/>
            <person name="Kyrpides N.C."/>
            <person name="Klenk H.P."/>
            <person name="Lapidus A."/>
        </authorList>
    </citation>
    <scope>NUCLEOTIDE SEQUENCE [LARGE SCALE GENOMIC DNA]</scope>
    <source>
        <strain evidence="3">DSM 44963</strain>
    </source>
</reference>
<sequence length="211" mass="23879">MQPLLDDGDLVLFQGDSITDAGRDYLNPHHLGYGYALMASAWFQALYPEKQVRFLNRGISGNRAIDLAERWQQDCLDLRPTWISLLIGINDTWRRYDQNDPTSTEAFEATYRSLLQRSTVSLSARFILCEPFVLSVPADRDLWRVDLDPKIAVVRKLAREYGAILVPFDGLFAQASARQHPAFWAEDGVHPSEAGNALMAQSWLRAIQAIV</sequence>
<dbReference type="GO" id="GO:0004622">
    <property type="term" value="F:phosphatidylcholine lysophospholipase activity"/>
    <property type="evidence" value="ECO:0007669"/>
    <property type="project" value="TreeGrafter"/>
</dbReference>
<dbReference type="Proteomes" id="UP000004508">
    <property type="component" value="Unassembled WGS sequence"/>
</dbReference>
<evidence type="ECO:0000259" key="1">
    <source>
        <dbReference type="Pfam" id="PF13472"/>
    </source>
</evidence>
<dbReference type="CDD" id="cd01834">
    <property type="entry name" value="SGNH_hydrolase_like_2"/>
    <property type="match status" value="1"/>
</dbReference>
<dbReference type="PANTHER" id="PTHR30383">
    <property type="entry name" value="THIOESTERASE 1/PROTEASE 1/LYSOPHOSPHOLIPASE L1"/>
    <property type="match status" value="1"/>
</dbReference>
<dbReference type="InterPro" id="IPR036514">
    <property type="entry name" value="SGNH_hydro_sf"/>
</dbReference>
<feature type="domain" description="SGNH hydrolase-type esterase" evidence="1">
    <location>
        <begin position="15"/>
        <end position="198"/>
    </location>
</feature>
<dbReference type="Pfam" id="PF13472">
    <property type="entry name" value="Lipase_GDSL_2"/>
    <property type="match status" value="1"/>
</dbReference>
<dbReference type="RefSeq" id="WP_007921462.1">
    <property type="nucleotide sequence ID" value="NZ_ADVG01000004.1"/>
</dbReference>
<organism evidence="2 3">
    <name type="scientific">Ktedonobacter racemifer DSM 44963</name>
    <dbReference type="NCBI Taxonomy" id="485913"/>
    <lineage>
        <taxon>Bacteria</taxon>
        <taxon>Bacillati</taxon>
        <taxon>Chloroflexota</taxon>
        <taxon>Ktedonobacteria</taxon>
        <taxon>Ktedonobacterales</taxon>
        <taxon>Ktedonobacteraceae</taxon>
        <taxon>Ktedonobacter</taxon>
    </lineage>
</organism>
<evidence type="ECO:0000313" key="3">
    <source>
        <dbReference type="Proteomes" id="UP000004508"/>
    </source>
</evidence>
<comment type="caution">
    <text evidence="2">The sequence shown here is derived from an EMBL/GenBank/DDBJ whole genome shotgun (WGS) entry which is preliminary data.</text>
</comment>
<keyword evidence="3" id="KW-1185">Reference proteome</keyword>
<proteinExistence type="predicted"/>
<dbReference type="InterPro" id="IPR051532">
    <property type="entry name" value="Ester_Hydrolysis_Enzymes"/>
</dbReference>
<dbReference type="STRING" id="485913.Krac_3866"/>
<accession>D6U3H6</accession>
<dbReference type="SUPFAM" id="SSF52266">
    <property type="entry name" value="SGNH hydrolase"/>
    <property type="match status" value="1"/>
</dbReference>
<dbReference type="AlphaFoldDB" id="D6U3H6"/>
<dbReference type="eggNOG" id="COG2755">
    <property type="taxonomic scope" value="Bacteria"/>
</dbReference>
<dbReference type="InterPro" id="IPR013830">
    <property type="entry name" value="SGNH_hydro"/>
</dbReference>
<dbReference type="Gene3D" id="3.40.50.1110">
    <property type="entry name" value="SGNH hydrolase"/>
    <property type="match status" value="1"/>
</dbReference>
<evidence type="ECO:0000313" key="2">
    <source>
        <dbReference type="EMBL" id="EFH82966.1"/>
    </source>
</evidence>
<dbReference type="InParanoid" id="D6U3H6"/>
<dbReference type="OrthoDB" id="9794725at2"/>
<protein>
    <submittedName>
        <fullName evidence="2">Lipolytic protein G-D-S-L family</fullName>
    </submittedName>
</protein>